<evidence type="ECO:0000313" key="1">
    <source>
        <dbReference type="EMBL" id="SFU77971.1"/>
    </source>
</evidence>
<accession>A0A1I7IYS6</accession>
<name>A0A1I7IYS6_9GAMM</name>
<dbReference type="Proteomes" id="UP000198693">
    <property type="component" value="Unassembled WGS sequence"/>
</dbReference>
<proteinExistence type="predicted"/>
<sequence>MGRCYLPEDWLLEAGVGPNDLRNPANRAGLARVARRMVEEAEPYYDSAVADIGRGVHKLGSAAWDSRVSTSRWRKVRLLLRASVLALLARTVGRWREPPPRQGLWTRSRR</sequence>
<reference evidence="2" key="1">
    <citation type="submission" date="2016-10" db="EMBL/GenBank/DDBJ databases">
        <authorList>
            <person name="Varghese N."/>
            <person name="Submissions S."/>
        </authorList>
    </citation>
    <scope>NUCLEOTIDE SEQUENCE [LARGE SCALE GENOMIC DNA]</scope>
    <source>
        <strain evidence="2">CGMCC 1.6981</strain>
    </source>
</reference>
<dbReference type="SUPFAM" id="SSF48576">
    <property type="entry name" value="Terpenoid synthases"/>
    <property type="match status" value="1"/>
</dbReference>
<organism evidence="1 2">
    <name type="scientific">Halomonas korlensis</name>
    <dbReference type="NCBI Taxonomy" id="463301"/>
    <lineage>
        <taxon>Bacteria</taxon>
        <taxon>Pseudomonadati</taxon>
        <taxon>Pseudomonadota</taxon>
        <taxon>Gammaproteobacteria</taxon>
        <taxon>Oceanospirillales</taxon>
        <taxon>Halomonadaceae</taxon>
        <taxon>Halomonas</taxon>
    </lineage>
</organism>
<dbReference type="Gene3D" id="1.10.600.10">
    <property type="entry name" value="Farnesyl Diphosphate Synthase"/>
    <property type="match status" value="1"/>
</dbReference>
<dbReference type="STRING" id="463301.SAMN04487955_108153"/>
<dbReference type="EMBL" id="FPBP01000008">
    <property type="protein sequence ID" value="SFU77971.1"/>
    <property type="molecule type" value="Genomic_DNA"/>
</dbReference>
<dbReference type="InterPro" id="IPR008949">
    <property type="entry name" value="Isoprenoid_synthase_dom_sf"/>
</dbReference>
<gene>
    <name evidence="1" type="ORF">SAMN04487955_108153</name>
</gene>
<protein>
    <submittedName>
        <fullName evidence="1">Squalene/phytoene synthase</fullName>
    </submittedName>
</protein>
<dbReference type="RefSeq" id="WP_089796286.1">
    <property type="nucleotide sequence ID" value="NZ_FPBP01000008.1"/>
</dbReference>
<dbReference type="InterPro" id="IPR002060">
    <property type="entry name" value="Squ/phyt_synthse"/>
</dbReference>
<dbReference type="OrthoDB" id="9807580at2"/>
<keyword evidence="2" id="KW-1185">Reference proteome</keyword>
<dbReference type="AlphaFoldDB" id="A0A1I7IYS6"/>
<dbReference type="Pfam" id="PF00494">
    <property type="entry name" value="SQS_PSY"/>
    <property type="match status" value="1"/>
</dbReference>
<evidence type="ECO:0000313" key="2">
    <source>
        <dbReference type="Proteomes" id="UP000198693"/>
    </source>
</evidence>